<feature type="domain" description="Mechanosensitive ion channel MscS" evidence="6">
    <location>
        <begin position="400"/>
        <end position="465"/>
    </location>
</feature>
<feature type="transmembrane region" description="Helical" evidence="5">
    <location>
        <begin position="303"/>
        <end position="325"/>
    </location>
</feature>
<dbReference type="Gene3D" id="1.10.287.1260">
    <property type="match status" value="1"/>
</dbReference>
<feature type="transmembrane region" description="Helical" evidence="5">
    <location>
        <begin position="379"/>
        <end position="400"/>
    </location>
</feature>
<organism evidence="7 8">
    <name type="scientific">Pacificimonas flava</name>
    <dbReference type="NCBI Taxonomy" id="1234595"/>
    <lineage>
        <taxon>Bacteria</taxon>
        <taxon>Pseudomonadati</taxon>
        <taxon>Pseudomonadota</taxon>
        <taxon>Alphaproteobacteria</taxon>
        <taxon>Sphingomonadales</taxon>
        <taxon>Sphingosinicellaceae</taxon>
        <taxon>Pacificimonas</taxon>
    </lineage>
</organism>
<dbReference type="OrthoDB" id="9792218at2"/>
<keyword evidence="4 5" id="KW-0472">Membrane</keyword>
<gene>
    <name evidence="7" type="ORF">B5C34_00430</name>
</gene>
<dbReference type="SUPFAM" id="SSF50182">
    <property type="entry name" value="Sm-like ribonucleoproteins"/>
    <property type="match status" value="1"/>
</dbReference>
<evidence type="ECO:0000256" key="4">
    <source>
        <dbReference type="ARBA" id="ARBA00023136"/>
    </source>
</evidence>
<feature type="transmembrane region" description="Helical" evidence="5">
    <location>
        <begin position="269"/>
        <end position="291"/>
    </location>
</feature>
<dbReference type="PANTHER" id="PTHR30566:SF25">
    <property type="entry name" value="INNER MEMBRANE PROTEIN"/>
    <property type="match status" value="1"/>
</dbReference>
<feature type="transmembrane region" description="Helical" evidence="5">
    <location>
        <begin position="354"/>
        <end position="373"/>
    </location>
</feature>
<dbReference type="Pfam" id="PF00924">
    <property type="entry name" value="MS_channel_2nd"/>
    <property type="match status" value="1"/>
</dbReference>
<protein>
    <recommendedName>
        <fullName evidence="6">Mechanosensitive ion channel MscS domain-containing protein</fullName>
    </recommendedName>
</protein>
<dbReference type="Proteomes" id="UP000198462">
    <property type="component" value="Unassembled WGS sequence"/>
</dbReference>
<evidence type="ECO:0000256" key="1">
    <source>
        <dbReference type="ARBA" id="ARBA00004370"/>
    </source>
</evidence>
<dbReference type="EMBL" id="NFZT01000001">
    <property type="protein sequence ID" value="OWV32068.1"/>
    <property type="molecule type" value="Genomic_DNA"/>
</dbReference>
<feature type="transmembrane region" description="Helical" evidence="5">
    <location>
        <begin position="222"/>
        <end position="248"/>
    </location>
</feature>
<keyword evidence="3 5" id="KW-1133">Transmembrane helix</keyword>
<dbReference type="PANTHER" id="PTHR30566">
    <property type="entry name" value="YNAI-RELATED MECHANOSENSITIVE ION CHANNEL"/>
    <property type="match status" value="1"/>
</dbReference>
<keyword evidence="8" id="KW-1185">Reference proteome</keyword>
<sequence>MRLPACWSGIPERRQGAFVIRLAGLFAAIFAAFLILAPAGFAQSGGGPYAYSVDAVNPGLGPVPEDANLETPQALLETFWFAGEVNDWDTAQHALDLSHLSPADQAARGEQLARELHTVIKRSMLVDWAGLSDRPDAVMESVSSDHPLAGQARRNISLETMRLPERTVSLRISRLDPANGDPVWLFSKQTVDNIPMLYERFGPTPFEEALPASLRKQAFWTLAWWEVIALPIVFILALLAAAGTFILFRKLMKRTDGTVMERIAKALRFPAALFAFVGTFLVLRETVFVFSGVVKDVLDPLQTLIMVVAVAAIILSLLEAVLDLIRERRIDDMDDPEHDEDRNLYTSLSAVRRLFLVAALLVGAAFVIFSSGLSDTLGFSMLASAGLLGLILVFAARSALSNIMASMQIVFSKVARVGDAVMWEDDWCYVEKIGLSHVQLRTWHDRRLMVPVDLFASTPFENWTKTDPSLLRPVSLFLDHRTDIDQLRQAFEKFVSSDDDVICKDEASVQVVGHSDRAMEVRFLVRADNPSDGWDMHCRLREAMLIAAADLDASGEPGADTAVLPREREVVLGKDGESG</sequence>
<reference evidence="8" key="1">
    <citation type="submission" date="2017-05" db="EMBL/GenBank/DDBJ databases">
        <authorList>
            <person name="Lin X."/>
        </authorList>
    </citation>
    <scope>NUCLEOTIDE SEQUENCE [LARGE SCALE GENOMIC DNA]</scope>
    <source>
        <strain evidence="8">JLT2012</strain>
    </source>
</reference>
<comment type="subcellular location">
    <subcellularLocation>
        <location evidence="1">Membrane</location>
    </subcellularLocation>
</comment>
<accession>A0A219B2N1</accession>
<keyword evidence="2 5" id="KW-0812">Transmembrane</keyword>
<comment type="caution">
    <text evidence="7">The sequence shown here is derived from an EMBL/GenBank/DDBJ whole genome shotgun (WGS) entry which is preliminary data.</text>
</comment>
<dbReference type="GO" id="GO:0016020">
    <property type="term" value="C:membrane"/>
    <property type="evidence" value="ECO:0007669"/>
    <property type="project" value="UniProtKB-SubCell"/>
</dbReference>
<dbReference type="InterPro" id="IPR023408">
    <property type="entry name" value="MscS_beta-dom_sf"/>
</dbReference>
<dbReference type="Gene3D" id="2.30.30.60">
    <property type="match status" value="1"/>
</dbReference>
<name>A0A219B2N1_9SPHN</name>
<evidence type="ECO:0000313" key="7">
    <source>
        <dbReference type="EMBL" id="OWV32068.1"/>
    </source>
</evidence>
<evidence type="ECO:0000256" key="3">
    <source>
        <dbReference type="ARBA" id="ARBA00022989"/>
    </source>
</evidence>
<dbReference type="AlphaFoldDB" id="A0A219B2N1"/>
<dbReference type="InterPro" id="IPR006685">
    <property type="entry name" value="MscS_channel_2nd"/>
</dbReference>
<proteinExistence type="predicted"/>
<evidence type="ECO:0000313" key="8">
    <source>
        <dbReference type="Proteomes" id="UP000198462"/>
    </source>
</evidence>
<dbReference type="InterPro" id="IPR010920">
    <property type="entry name" value="LSM_dom_sf"/>
</dbReference>
<evidence type="ECO:0000256" key="5">
    <source>
        <dbReference type="SAM" id="Phobius"/>
    </source>
</evidence>
<evidence type="ECO:0000259" key="6">
    <source>
        <dbReference type="Pfam" id="PF00924"/>
    </source>
</evidence>
<dbReference type="GO" id="GO:0008381">
    <property type="term" value="F:mechanosensitive monoatomic ion channel activity"/>
    <property type="evidence" value="ECO:0007669"/>
    <property type="project" value="UniProtKB-ARBA"/>
</dbReference>
<evidence type="ECO:0000256" key="2">
    <source>
        <dbReference type="ARBA" id="ARBA00022692"/>
    </source>
</evidence>